<dbReference type="EMBL" id="CP000360">
    <property type="protein sequence ID" value="ABF39885.1"/>
    <property type="molecule type" value="Genomic_DNA"/>
</dbReference>
<evidence type="ECO:0000313" key="1">
    <source>
        <dbReference type="EMBL" id="ABF39885.1"/>
    </source>
</evidence>
<dbReference type="Gene3D" id="2.40.160.10">
    <property type="entry name" value="Porin"/>
    <property type="match status" value="1"/>
</dbReference>
<evidence type="ECO:0000313" key="2">
    <source>
        <dbReference type="Proteomes" id="UP000002432"/>
    </source>
</evidence>
<dbReference type="HOGENOM" id="CLU_823687_0_0_0"/>
<dbReference type="KEGG" id="aba:Acid345_0882"/>
<organism evidence="1 2">
    <name type="scientific">Koribacter versatilis (strain Ellin345)</name>
    <dbReference type="NCBI Taxonomy" id="204669"/>
    <lineage>
        <taxon>Bacteria</taxon>
        <taxon>Pseudomonadati</taxon>
        <taxon>Acidobacteriota</taxon>
        <taxon>Terriglobia</taxon>
        <taxon>Terriglobales</taxon>
        <taxon>Candidatus Korobacteraceae</taxon>
        <taxon>Candidatus Korobacter</taxon>
    </lineage>
</organism>
<dbReference type="eggNOG" id="COG2960">
    <property type="taxonomic scope" value="Bacteria"/>
</dbReference>
<dbReference type="SUPFAM" id="SSF56935">
    <property type="entry name" value="Porins"/>
    <property type="match status" value="1"/>
</dbReference>
<dbReference type="Proteomes" id="UP000002432">
    <property type="component" value="Chromosome"/>
</dbReference>
<dbReference type="InterPro" id="IPR023614">
    <property type="entry name" value="Porin_dom_sf"/>
</dbReference>
<dbReference type="STRING" id="204669.Acid345_0882"/>
<gene>
    <name evidence="1" type="ordered locus">Acid345_0882</name>
</gene>
<sequence length="352" mass="38912">MSSNRKRVSPSGRAFVRRFIVTIALPFLMSFSGFGQDAPLISGGVGFLSTTAAGQTYYQPILAPVAVVPLGEHFLVEARADLRGFIAPENGNGPYQGQFFSTLEYAQIDYLVNKRLTITAGRFLTPFNTYNERLTAIWIRDLADSPLIYPIGTRTSGSSNGAMIRGAAANTDSWELNYTAYFSAACTVNNLQAGRAAGMRAGVFLPKQQLEVGGSYQRYLQDEHMNVGGAYVWWVPTDLPVQVRSEYAHSDQGHGYWIEGAFRFTRKNEITTITSRIQPMARVQQFFRGSAPGGLLPSQDTNEMDFGINAYLPQDIRLTTSYGRQFSSGADFNVWNVGVTYRFVLPLAGRHS</sequence>
<dbReference type="AlphaFoldDB" id="Q1ITB5"/>
<accession>Q1ITB5</accession>
<proteinExistence type="predicted"/>
<keyword evidence="2" id="KW-1185">Reference proteome</keyword>
<name>Q1ITB5_KORVE</name>
<dbReference type="EnsemblBacteria" id="ABF39885">
    <property type="protein sequence ID" value="ABF39885"/>
    <property type="gene ID" value="Acid345_0882"/>
</dbReference>
<protein>
    <submittedName>
        <fullName evidence="1">Uncharacterized protein</fullName>
    </submittedName>
</protein>
<reference evidence="1 2" key="1">
    <citation type="journal article" date="2009" name="Appl. Environ. Microbiol.">
        <title>Three genomes from the phylum Acidobacteria provide insight into the lifestyles of these microorganisms in soils.</title>
        <authorList>
            <person name="Ward N.L."/>
            <person name="Challacombe J.F."/>
            <person name="Janssen P.H."/>
            <person name="Henrissat B."/>
            <person name="Coutinho P.M."/>
            <person name="Wu M."/>
            <person name="Xie G."/>
            <person name="Haft D.H."/>
            <person name="Sait M."/>
            <person name="Badger J."/>
            <person name="Barabote R.D."/>
            <person name="Bradley B."/>
            <person name="Brettin T.S."/>
            <person name="Brinkac L.M."/>
            <person name="Bruce D."/>
            <person name="Creasy T."/>
            <person name="Daugherty S.C."/>
            <person name="Davidsen T.M."/>
            <person name="DeBoy R.T."/>
            <person name="Detter J.C."/>
            <person name="Dodson R.J."/>
            <person name="Durkin A.S."/>
            <person name="Ganapathy A."/>
            <person name="Gwinn-Giglio M."/>
            <person name="Han C.S."/>
            <person name="Khouri H."/>
            <person name="Kiss H."/>
            <person name="Kothari S.P."/>
            <person name="Madupu R."/>
            <person name="Nelson K.E."/>
            <person name="Nelson W.C."/>
            <person name="Paulsen I."/>
            <person name="Penn K."/>
            <person name="Ren Q."/>
            <person name="Rosovitz M.J."/>
            <person name="Selengut J.D."/>
            <person name="Shrivastava S."/>
            <person name="Sullivan S.A."/>
            <person name="Tapia R."/>
            <person name="Thompson L.S."/>
            <person name="Watkins K.L."/>
            <person name="Yang Q."/>
            <person name="Yu C."/>
            <person name="Zafar N."/>
            <person name="Zhou L."/>
            <person name="Kuske C.R."/>
        </authorList>
    </citation>
    <scope>NUCLEOTIDE SEQUENCE [LARGE SCALE GENOMIC DNA]</scope>
    <source>
        <strain evidence="1 2">Ellin345</strain>
    </source>
</reference>